<feature type="domain" description="Capsule biosynthesis GfcC-like N-terminal" evidence="3">
    <location>
        <begin position="23"/>
        <end position="141"/>
    </location>
</feature>
<dbReference type="Gene3D" id="3.10.20.700">
    <property type="match status" value="2"/>
</dbReference>
<dbReference type="Proteomes" id="UP000198841">
    <property type="component" value="Unassembled WGS sequence"/>
</dbReference>
<feature type="signal peptide" evidence="1">
    <location>
        <begin position="1"/>
        <end position="21"/>
    </location>
</feature>
<organism evidence="4 5">
    <name type="scientific">Candidatus Pantoea symbiotica</name>
    <dbReference type="NCBI Taxonomy" id="1884370"/>
    <lineage>
        <taxon>Bacteria</taxon>
        <taxon>Pseudomonadati</taxon>
        <taxon>Pseudomonadota</taxon>
        <taxon>Gammaproteobacteria</taxon>
        <taxon>Enterobacterales</taxon>
        <taxon>Erwiniaceae</taxon>
        <taxon>Pantoea</taxon>
    </lineage>
</organism>
<evidence type="ECO:0000256" key="1">
    <source>
        <dbReference type="SAM" id="SignalP"/>
    </source>
</evidence>
<dbReference type="Gene3D" id="3.10.560.10">
    <property type="entry name" value="Outer membrane lipoprotein wza domain like"/>
    <property type="match status" value="1"/>
</dbReference>
<keyword evidence="5" id="KW-1185">Reference proteome</keyword>
<name>A0A1I4CQX1_9GAMM</name>
<dbReference type="RefSeq" id="WP_008109844.1">
    <property type="nucleotide sequence ID" value="NZ_FOSD01000010.1"/>
</dbReference>
<reference evidence="4 5" key="1">
    <citation type="submission" date="2016-10" db="EMBL/GenBank/DDBJ databases">
        <authorList>
            <person name="Varghese N."/>
            <person name="Submissions S."/>
        </authorList>
    </citation>
    <scope>NUCLEOTIDE SEQUENCE [LARGE SCALE GENOMIC DNA]</scope>
    <source>
        <strain evidence="4 5">YR512</strain>
    </source>
</reference>
<accession>A0A1I4CQX1</accession>
<evidence type="ECO:0000259" key="3">
    <source>
        <dbReference type="Pfam" id="PF20616"/>
    </source>
</evidence>
<evidence type="ECO:0000313" key="5">
    <source>
        <dbReference type="Proteomes" id="UP000198841"/>
    </source>
</evidence>
<feature type="chain" id="PRO_5046528658" evidence="1">
    <location>
        <begin position="22"/>
        <end position="245"/>
    </location>
</feature>
<dbReference type="InterPro" id="IPR046459">
    <property type="entry name" value="Caps_syn_GfcC_N"/>
</dbReference>
<dbReference type="Pfam" id="PF20616">
    <property type="entry name" value="Caps_syn_GfcC_N"/>
    <property type="match status" value="1"/>
</dbReference>
<sequence length="245" mass="26922">MKKITPMLAALTLLTAGHALAAAQVTVHDVQGKNTLQINDAQNLSQLLTHPELRSWWPGTVIAERGATAVAQQQQKQLLADLRAWQADSGESLAATIGSVIHQLGAVQVTGRQFTSLDPDAVRLRPQDNRTLQGSYDLYTLTRRSQVLVLGALSNPGKESWQPGREVRDYLDGHDRLSGAERSYATVIAPSGSTQQVPVAYWNHRHIEVEPGSIIWLGFTSWSLPWGQSDLNARMLSVLTHRIPD</sequence>
<dbReference type="InterPro" id="IPR010425">
    <property type="entry name" value="Caps_synth_GfcC-like_C"/>
</dbReference>
<proteinExistence type="predicted"/>
<protein>
    <submittedName>
        <fullName evidence="4">Capsule biosynthesis GfcC</fullName>
    </submittedName>
</protein>
<evidence type="ECO:0000313" key="4">
    <source>
        <dbReference type="EMBL" id="SFK83153.1"/>
    </source>
</evidence>
<feature type="domain" description="Capsule biosynthesis GfcC-like C-terminal" evidence="2">
    <location>
        <begin position="156"/>
        <end position="244"/>
    </location>
</feature>
<dbReference type="Pfam" id="PF06251">
    <property type="entry name" value="Caps_syn_GfcC_C"/>
    <property type="match status" value="1"/>
</dbReference>
<dbReference type="EMBL" id="FOSD01000010">
    <property type="protein sequence ID" value="SFK83153.1"/>
    <property type="molecule type" value="Genomic_DNA"/>
</dbReference>
<dbReference type="Gene3D" id="6.10.250.2280">
    <property type="match status" value="1"/>
</dbReference>
<keyword evidence="1" id="KW-0732">Signal</keyword>
<gene>
    <name evidence="4" type="ORF">SAMN05518863_110168</name>
</gene>
<evidence type="ECO:0000259" key="2">
    <source>
        <dbReference type="Pfam" id="PF06251"/>
    </source>
</evidence>
<comment type="caution">
    <text evidence="4">The sequence shown here is derived from an EMBL/GenBank/DDBJ whole genome shotgun (WGS) entry which is preliminary data.</text>
</comment>